<sequence>MRCQKPAYRSTRRFASSRLKRRSASRTRFTASTRFDEPDVADLTDSGVQSAEAAVDVSAADLERSSVQITATVDATARAPTPNAPPPESAVPNKRKNPAFVPQAGFLRLAEDRGFELSRA</sequence>
<feature type="region of interest" description="Disordered" evidence="1">
    <location>
        <begin position="73"/>
        <end position="99"/>
    </location>
</feature>
<reference evidence="2 3" key="1">
    <citation type="submission" date="2013-02" db="EMBL/GenBank/DDBJ databases">
        <title>Whole genome shotgun sequence of Gordonia malaquae NBRC 108250.</title>
        <authorList>
            <person name="Yoshida I."/>
            <person name="Hosoyama A."/>
            <person name="Tsuchikane K."/>
            <person name="Ando Y."/>
            <person name="Baba S."/>
            <person name="Ohji S."/>
            <person name="Hamada M."/>
            <person name="Tamura T."/>
            <person name="Yamazoe A."/>
            <person name="Yamazaki S."/>
            <person name="Fujita N."/>
        </authorList>
    </citation>
    <scope>NUCLEOTIDE SEQUENCE [LARGE SCALE GENOMIC DNA]</scope>
    <source>
        <strain evidence="2 3">NBRC 108250</strain>
    </source>
</reference>
<protein>
    <submittedName>
        <fullName evidence="2">Uncharacterized protein</fullName>
    </submittedName>
</protein>
<accession>M3VE39</accession>
<evidence type="ECO:0000313" key="2">
    <source>
        <dbReference type="EMBL" id="GAC78984.1"/>
    </source>
</evidence>
<keyword evidence="3" id="KW-1185">Reference proteome</keyword>
<organism evidence="2 3">
    <name type="scientific">Gordonia malaquae NBRC 108250</name>
    <dbReference type="NCBI Taxonomy" id="1223542"/>
    <lineage>
        <taxon>Bacteria</taxon>
        <taxon>Bacillati</taxon>
        <taxon>Actinomycetota</taxon>
        <taxon>Actinomycetes</taxon>
        <taxon>Mycobacteriales</taxon>
        <taxon>Gordoniaceae</taxon>
        <taxon>Gordonia</taxon>
    </lineage>
</organism>
<proteinExistence type="predicted"/>
<feature type="region of interest" description="Disordered" evidence="1">
    <location>
        <begin position="1"/>
        <end position="34"/>
    </location>
</feature>
<evidence type="ECO:0000256" key="1">
    <source>
        <dbReference type="SAM" id="MobiDB-lite"/>
    </source>
</evidence>
<dbReference type="AlphaFoldDB" id="M3VE39"/>
<comment type="caution">
    <text evidence="2">The sequence shown here is derived from an EMBL/GenBank/DDBJ whole genome shotgun (WGS) entry which is preliminary data.</text>
</comment>
<gene>
    <name evidence="2" type="ORF">GM1_005_01680</name>
</gene>
<dbReference type="EMBL" id="BAOP01000005">
    <property type="protein sequence ID" value="GAC78984.1"/>
    <property type="molecule type" value="Genomic_DNA"/>
</dbReference>
<dbReference type="Proteomes" id="UP000035009">
    <property type="component" value="Unassembled WGS sequence"/>
</dbReference>
<evidence type="ECO:0000313" key="3">
    <source>
        <dbReference type="Proteomes" id="UP000035009"/>
    </source>
</evidence>
<name>M3VE39_GORML</name>